<feature type="region of interest" description="Disordered" evidence="12">
    <location>
        <begin position="353"/>
        <end position="533"/>
    </location>
</feature>
<dbReference type="HOGENOM" id="CLU_510754_0_0_11"/>
<evidence type="ECO:0000256" key="6">
    <source>
        <dbReference type="ARBA" id="ARBA00022723"/>
    </source>
</evidence>
<reference evidence="15 16" key="1">
    <citation type="journal article" date="2012" name="J. Bacteriol.">
        <title>Complete genome sequence of Nocardia brasiliensis HUJEG-1.</title>
        <authorList>
            <person name="Vera-Cabrera L."/>
            <person name="Ortiz-Lopez R."/>
            <person name="Elizondo-Gonzalez R."/>
            <person name="Perez-Maya A.A."/>
            <person name="Ocampo-Candiani J."/>
        </authorList>
    </citation>
    <scope>NUCLEOTIDE SEQUENCE [LARGE SCALE GENOMIC DNA]</scope>
    <source>
        <strain evidence="16">ATCC 700358</strain>
    </source>
</reference>
<dbReference type="STRING" id="1133849.O3I_035125"/>
<dbReference type="InterPro" id="IPR005804">
    <property type="entry name" value="FA_desaturase_dom"/>
</dbReference>
<keyword evidence="7 13" id="KW-1133">Transmembrane helix</keyword>
<feature type="compositionally biased region" description="Low complexity" evidence="12">
    <location>
        <begin position="437"/>
        <end position="462"/>
    </location>
</feature>
<dbReference type="GO" id="GO:0006629">
    <property type="term" value="P:lipid metabolic process"/>
    <property type="evidence" value="ECO:0007669"/>
    <property type="project" value="InterPro"/>
</dbReference>
<keyword evidence="9" id="KW-0408">Iron</keyword>
<keyword evidence="6" id="KW-0479">Metal-binding</keyword>
<feature type="transmembrane region" description="Helical" evidence="13">
    <location>
        <begin position="48"/>
        <end position="72"/>
    </location>
</feature>
<feature type="compositionally biased region" description="Low complexity" evidence="12">
    <location>
        <begin position="384"/>
        <end position="402"/>
    </location>
</feature>
<sequence length="533" mass="57143">MLQTGAKVFWWIGPIIVLIVIPVLDWVVGEDGTNPRDEDYELLSNDRYYRWCTYLFLPVQLIGLLIACAMWAGHELSVVDKLGLAATLGFVSGIGINAAHELGHRVENAERWLAKVALAQSFYGHFFVEHNRGHHVRVATPEDPASGRLGETLWEFLPRSVFGSFRSAIELERVRLARKNRRWFSVHNHILQAWSMSVVLFGTLMALFGIGILPWLILQAVIGASLLETVNYIEHYGLLRGKRPNGNYARCSPRDSWNSDRLVTNIFLFHLQRHSDHHANPGRRYQTLRSSMQAPQLPAGYATMILFAVVPPLWRAVMDHRVLEHYEGDVTRANIHPRKRRQLLERYRGWATRTPENAAAQTNAPAQSDAPAQANGAEQTSGTARANGAAQADGADGAARAASVPSANDGAQGAAQSNGAVRGGDGAVPSNFAAHTNGAAQASGAARSNGAGAAQANRGAQADGVVQGSDVRPGGSGAAVDGVASGSGVTSETGVPSGNSGSPCNGAVQRNTVVQRNGSAQRREATVAESGAI</sequence>
<evidence type="ECO:0000256" key="5">
    <source>
        <dbReference type="ARBA" id="ARBA00022692"/>
    </source>
</evidence>
<evidence type="ECO:0000256" key="10">
    <source>
        <dbReference type="ARBA" id="ARBA00023033"/>
    </source>
</evidence>
<keyword evidence="11 13" id="KW-0472">Membrane</keyword>
<protein>
    <submittedName>
        <fullName evidence="15">Alkane-1-monooxygenase</fullName>
    </submittedName>
</protein>
<gene>
    <name evidence="15" type="ORF">O3I_035125</name>
</gene>
<evidence type="ECO:0000259" key="14">
    <source>
        <dbReference type="Pfam" id="PF00487"/>
    </source>
</evidence>
<keyword evidence="4" id="KW-0997">Cell inner membrane</keyword>
<evidence type="ECO:0000256" key="11">
    <source>
        <dbReference type="ARBA" id="ARBA00023136"/>
    </source>
</evidence>
<dbReference type="InterPro" id="IPR033885">
    <property type="entry name" value="AlkB/XylM"/>
</dbReference>
<organism evidence="15 16">
    <name type="scientific">Nocardia brasiliensis (strain ATCC 700358 / HUJEG-1)</name>
    <dbReference type="NCBI Taxonomy" id="1133849"/>
    <lineage>
        <taxon>Bacteria</taxon>
        <taxon>Bacillati</taxon>
        <taxon>Actinomycetota</taxon>
        <taxon>Actinomycetes</taxon>
        <taxon>Mycobacteriales</taxon>
        <taxon>Nocardiaceae</taxon>
        <taxon>Nocardia</taxon>
    </lineage>
</organism>
<comment type="similarity">
    <text evidence="2">Belongs to the fatty acid desaturase type 1 family. AlkB subfamily.</text>
</comment>
<name>K0F5I3_NOCB7</name>
<feature type="compositionally biased region" description="Low complexity" evidence="12">
    <location>
        <begin position="478"/>
        <end position="489"/>
    </location>
</feature>
<keyword evidence="8" id="KW-0560">Oxidoreductase</keyword>
<evidence type="ECO:0000256" key="8">
    <source>
        <dbReference type="ARBA" id="ARBA00023002"/>
    </source>
</evidence>
<evidence type="ECO:0000256" key="12">
    <source>
        <dbReference type="SAM" id="MobiDB-lite"/>
    </source>
</evidence>
<dbReference type="Pfam" id="PF00487">
    <property type="entry name" value="FA_desaturase"/>
    <property type="match status" value="1"/>
</dbReference>
<evidence type="ECO:0000256" key="7">
    <source>
        <dbReference type="ARBA" id="ARBA00022989"/>
    </source>
</evidence>
<accession>K0F5I3</accession>
<feature type="compositionally biased region" description="Polar residues" evidence="12">
    <location>
        <begin position="490"/>
        <end position="520"/>
    </location>
</feature>
<dbReference type="KEGG" id="nbr:O3I_035125"/>
<keyword evidence="5 13" id="KW-0812">Transmembrane</keyword>
<dbReference type="eggNOG" id="COG3239">
    <property type="taxonomic scope" value="Bacteria"/>
</dbReference>
<keyword evidence="3" id="KW-1003">Cell membrane</keyword>
<dbReference type="CDD" id="cd03512">
    <property type="entry name" value="Alkane-hydroxylase"/>
    <property type="match status" value="1"/>
</dbReference>
<dbReference type="GO" id="GO:0005886">
    <property type="term" value="C:plasma membrane"/>
    <property type="evidence" value="ECO:0007669"/>
    <property type="project" value="UniProtKB-SubCell"/>
</dbReference>
<comment type="subcellular location">
    <subcellularLocation>
        <location evidence="1">Cell inner membrane</location>
        <topology evidence="1">Multi-pass membrane protein</topology>
    </subcellularLocation>
</comment>
<evidence type="ECO:0000256" key="9">
    <source>
        <dbReference type="ARBA" id="ARBA00023004"/>
    </source>
</evidence>
<evidence type="ECO:0000256" key="3">
    <source>
        <dbReference type="ARBA" id="ARBA00022475"/>
    </source>
</evidence>
<keyword evidence="10 15" id="KW-0503">Monooxygenase</keyword>
<dbReference type="EMBL" id="CP003876">
    <property type="protein sequence ID" value="AFU04972.1"/>
    <property type="molecule type" value="Genomic_DNA"/>
</dbReference>
<dbReference type="GO" id="GO:0046872">
    <property type="term" value="F:metal ion binding"/>
    <property type="evidence" value="ECO:0007669"/>
    <property type="project" value="UniProtKB-KW"/>
</dbReference>
<dbReference type="AlphaFoldDB" id="K0F5I3"/>
<evidence type="ECO:0000256" key="1">
    <source>
        <dbReference type="ARBA" id="ARBA00004429"/>
    </source>
</evidence>
<evidence type="ECO:0000256" key="2">
    <source>
        <dbReference type="ARBA" id="ARBA00010823"/>
    </source>
</evidence>
<dbReference type="PANTHER" id="PTHR38674">
    <property type="entry name" value="ALKANE 1-MONOOXYGENASE 1"/>
    <property type="match status" value="1"/>
</dbReference>
<evidence type="ECO:0000256" key="4">
    <source>
        <dbReference type="ARBA" id="ARBA00022519"/>
    </source>
</evidence>
<proteinExistence type="inferred from homology"/>
<feature type="transmembrane region" description="Helical" evidence="13">
    <location>
        <begin position="191"/>
        <end position="217"/>
    </location>
</feature>
<feature type="transmembrane region" description="Helical" evidence="13">
    <location>
        <begin position="9"/>
        <end position="28"/>
    </location>
</feature>
<dbReference type="PANTHER" id="PTHR38674:SF1">
    <property type="entry name" value="ALKANE 1-MONOOXYGENASE 1"/>
    <property type="match status" value="1"/>
</dbReference>
<dbReference type="Proteomes" id="UP000006304">
    <property type="component" value="Chromosome"/>
</dbReference>
<feature type="domain" description="Fatty acid desaturase" evidence="14">
    <location>
        <begin position="84"/>
        <end position="304"/>
    </location>
</feature>
<dbReference type="GO" id="GO:0004497">
    <property type="term" value="F:monooxygenase activity"/>
    <property type="evidence" value="ECO:0007669"/>
    <property type="project" value="UniProtKB-KW"/>
</dbReference>
<evidence type="ECO:0000313" key="15">
    <source>
        <dbReference type="EMBL" id="AFU04972.1"/>
    </source>
</evidence>
<evidence type="ECO:0000313" key="16">
    <source>
        <dbReference type="Proteomes" id="UP000006304"/>
    </source>
</evidence>
<keyword evidence="16" id="KW-1185">Reference proteome</keyword>
<evidence type="ECO:0000256" key="13">
    <source>
        <dbReference type="SAM" id="Phobius"/>
    </source>
</evidence>